<feature type="domain" description="RRM" evidence="4">
    <location>
        <begin position="27"/>
        <end position="104"/>
    </location>
</feature>
<reference evidence="6" key="2">
    <citation type="submission" date="2025-08" db="UniProtKB">
        <authorList>
            <consortium name="RefSeq"/>
        </authorList>
    </citation>
    <scope>IDENTIFICATION</scope>
    <source>
        <tissue evidence="6">Leaf</tissue>
    </source>
</reference>
<evidence type="ECO:0000259" key="4">
    <source>
        <dbReference type="PROSITE" id="PS50102"/>
    </source>
</evidence>
<evidence type="ECO:0000256" key="3">
    <source>
        <dbReference type="SAM" id="MobiDB-lite"/>
    </source>
</evidence>
<keyword evidence="5" id="KW-1185">Reference proteome</keyword>
<dbReference type="AlphaFoldDB" id="A0A6P5FDD2"/>
<evidence type="ECO:0000256" key="1">
    <source>
        <dbReference type="ARBA" id="ARBA00022884"/>
    </source>
</evidence>
<accession>A0A6P5FDD2</accession>
<gene>
    <name evidence="6" type="primary">LOC109712257</name>
</gene>
<dbReference type="SMART" id="SM00360">
    <property type="entry name" value="RRM"/>
    <property type="match status" value="1"/>
</dbReference>
<dbReference type="PANTHER" id="PTHR11176">
    <property type="entry name" value="BOULE-RELATED"/>
    <property type="match status" value="1"/>
</dbReference>
<reference evidence="5" key="1">
    <citation type="journal article" date="2015" name="Nat. Genet.">
        <title>The pineapple genome and the evolution of CAM photosynthesis.</title>
        <authorList>
            <person name="Ming R."/>
            <person name="VanBuren R."/>
            <person name="Wai C.M."/>
            <person name="Tang H."/>
            <person name="Schatz M.C."/>
            <person name="Bowers J.E."/>
            <person name="Lyons E."/>
            <person name="Wang M.L."/>
            <person name="Chen J."/>
            <person name="Biggers E."/>
            <person name="Zhang J."/>
            <person name="Huang L."/>
            <person name="Zhang L."/>
            <person name="Miao W."/>
            <person name="Zhang J."/>
            <person name="Ye Z."/>
            <person name="Miao C."/>
            <person name="Lin Z."/>
            <person name="Wang H."/>
            <person name="Zhou H."/>
            <person name="Yim W.C."/>
            <person name="Priest H.D."/>
            <person name="Zheng C."/>
            <person name="Woodhouse M."/>
            <person name="Edger P.P."/>
            <person name="Guyot R."/>
            <person name="Guo H.B."/>
            <person name="Guo H."/>
            <person name="Zheng G."/>
            <person name="Singh R."/>
            <person name="Sharma A."/>
            <person name="Min X."/>
            <person name="Zheng Y."/>
            <person name="Lee H."/>
            <person name="Gurtowski J."/>
            <person name="Sedlazeck F.J."/>
            <person name="Harkess A."/>
            <person name="McKain M.R."/>
            <person name="Liao Z."/>
            <person name="Fang J."/>
            <person name="Liu J."/>
            <person name="Zhang X."/>
            <person name="Zhang Q."/>
            <person name="Hu W."/>
            <person name="Qin Y."/>
            <person name="Wang K."/>
            <person name="Chen L.Y."/>
            <person name="Shirley N."/>
            <person name="Lin Y.R."/>
            <person name="Liu L.Y."/>
            <person name="Hernandez A.G."/>
            <person name="Wright C.L."/>
            <person name="Bulone V."/>
            <person name="Tuskan G.A."/>
            <person name="Heath K."/>
            <person name="Zee F."/>
            <person name="Moore P.H."/>
            <person name="Sunkar R."/>
            <person name="Leebens-Mack J.H."/>
            <person name="Mockler T."/>
            <person name="Bennetzen J.L."/>
            <person name="Freeling M."/>
            <person name="Sankoff D."/>
            <person name="Paterson A.H."/>
            <person name="Zhu X."/>
            <person name="Yang X."/>
            <person name="Smith J.A."/>
            <person name="Cushman J.C."/>
            <person name="Paull R.E."/>
            <person name="Yu Q."/>
        </authorList>
    </citation>
    <scope>NUCLEOTIDE SEQUENCE [LARGE SCALE GENOMIC DNA]</scope>
    <source>
        <strain evidence="5">cv. F153</strain>
    </source>
</reference>
<evidence type="ECO:0000256" key="2">
    <source>
        <dbReference type="PROSITE-ProRule" id="PRU00176"/>
    </source>
</evidence>
<proteinExistence type="predicted"/>
<name>A0A6P5FDD2_ANACO</name>
<dbReference type="GO" id="GO:0003723">
    <property type="term" value="F:RNA binding"/>
    <property type="evidence" value="ECO:0007669"/>
    <property type="project" value="UniProtKB-UniRule"/>
</dbReference>
<dbReference type="RefSeq" id="XP_020091315.1">
    <property type="nucleotide sequence ID" value="XM_020235726.1"/>
</dbReference>
<dbReference type="SUPFAM" id="SSF54928">
    <property type="entry name" value="RNA-binding domain, RBD"/>
    <property type="match status" value="1"/>
</dbReference>
<dbReference type="GeneID" id="109712257"/>
<dbReference type="PROSITE" id="PS50102">
    <property type="entry name" value="RRM"/>
    <property type="match status" value="1"/>
</dbReference>
<evidence type="ECO:0000313" key="5">
    <source>
        <dbReference type="Proteomes" id="UP000515123"/>
    </source>
</evidence>
<feature type="compositionally biased region" description="Pro residues" evidence="3">
    <location>
        <begin position="109"/>
        <end position="122"/>
    </location>
</feature>
<dbReference type="Pfam" id="PF00076">
    <property type="entry name" value="RRM_1"/>
    <property type="match status" value="1"/>
</dbReference>
<evidence type="ECO:0000313" key="6">
    <source>
        <dbReference type="RefSeq" id="XP_020091315.1"/>
    </source>
</evidence>
<keyword evidence="1 2" id="KW-0694">RNA-binding</keyword>
<organism evidence="5 6">
    <name type="scientific">Ananas comosus</name>
    <name type="common">Pineapple</name>
    <name type="synonym">Ananas ananas</name>
    <dbReference type="NCBI Taxonomy" id="4615"/>
    <lineage>
        <taxon>Eukaryota</taxon>
        <taxon>Viridiplantae</taxon>
        <taxon>Streptophyta</taxon>
        <taxon>Embryophyta</taxon>
        <taxon>Tracheophyta</taxon>
        <taxon>Spermatophyta</taxon>
        <taxon>Magnoliopsida</taxon>
        <taxon>Liliopsida</taxon>
        <taxon>Poales</taxon>
        <taxon>Bromeliaceae</taxon>
        <taxon>Bromelioideae</taxon>
        <taxon>Ananas</taxon>
    </lineage>
</organism>
<feature type="region of interest" description="Disordered" evidence="3">
    <location>
        <begin position="104"/>
        <end position="136"/>
    </location>
</feature>
<sequence length="311" mass="34289">MASSSSSSSSPSAAPQFRSRFGDTTRTKVFVGGLAWEITSAELHRHFAQFGDILEAVVIADRSTGRSKGYGFVTFREPDSASRAVAEPNPMIGSRRANCNIAAQRRPRPAAPPPPPPPPLPPGMNQSGGVFEGSTGPRFNRVPAQMPLPPLIYPPNMGYPTYPTDYAYHHALIYTGPQINQQYYQQILGVYGPGSPPTLGPQPFPYTYVASPRGSFHSPLGGLRARTPISDGPDGWVLRALLFAAAYFQLQLPPRARQNANTTVLHFHFGLRCFHYIHKPLNLPLQLEQTSRIILILEGFWTTYFLNNHLH</sequence>
<dbReference type="InterPro" id="IPR000504">
    <property type="entry name" value="RRM_dom"/>
</dbReference>
<dbReference type="PANTHER" id="PTHR11176:SF23">
    <property type="entry name" value="RNA-BINDING (RRM_RBD_RNP MOTIFS) FAMILY PROTEIN"/>
    <property type="match status" value="1"/>
</dbReference>
<dbReference type="InterPro" id="IPR012677">
    <property type="entry name" value="Nucleotide-bd_a/b_plait_sf"/>
</dbReference>
<dbReference type="Proteomes" id="UP000515123">
    <property type="component" value="Linkage group 6"/>
</dbReference>
<dbReference type="InterPro" id="IPR035979">
    <property type="entry name" value="RBD_domain_sf"/>
</dbReference>
<dbReference type="OrthoDB" id="439808at2759"/>
<protein>
    <submittedName>
        <fullName evidence="6">RNA-binding protein 38-like isoform X1</fullName>
    </submittedName>
</protein>
<dbReference type="Gene3D" id="3.30.70.330">
    <property type="match status" value="1"/>
</dbReference>